<dbReference type="InterPro" id="IPR043834">
    <property type="entry name" value="REC"/>
</dbReference>
<dbReference type="KEGG" id="ppso:QPJ95_14035"/>
<gene>
    <name evidence="2" type="ORF">QPJ95_14035</name>
</gene>
<proteinExistence type="predicted"/>
<feature type="domain" description="Response receiver" evidence="1">
    <location>
        <begin position="15"/>
        <end position="169"/>
    </location>
</feature>
<evidence type="ECO:0000259" key="1">
    <source>
        <dbReference type="Pfam" id="PF19192"/>
    </source>
</evidence>
<dbReference type="EMBL" id="CP127247">
    <property type="protein sequence ID" value="WIY23761.1"/>
    <property type="molecule type" value="Genomic_DNA"/>
</dbReference>
<organism evidence="2 3">
    <name type="scientific">Parasedimentitalea psychrophila</name>
    <dbReference type="NCBI Taxonomy" id="2997337"/>
    <lineage>
        <taxon>Bacteria</taxon>
        <taxon>Pseudomonadati</taxon>
        <taxon>Pseudomonadota</taxon>
        <taxon>Alphaproteobacteria</taxon>
        <taxon>Rhodobacterales</taxon>
        <taxon>Paracoccaceae</taxon>
        <taxon>Parasedimentitalea</taxon>
    </lineage>
</organism>
<dbReference type="AlphaFoldDB" id="A0A9Y2NZM7"/>
<reference evidence="2 3" key="1">
    <citation type="submission" date="2023-06" db="EMBL/GenBank/DDBJ databases">
        <title>Parasedimentitalea psychrophila sp. nov., a psychrophilic bacterium isolated from deep-sea sediment.</title>
        <authorList>
            <person name="Li A."/>
        </authorList>
    </citation>
    <scope>NUCLEOTIDE SEQUENCE [LARGE SCALE GENOMIC DNA]</scope>
    <source>
        <strain evidence="2 3">QS115</strain>
    </source>
</reference>
<dbReference type="Pfam" id="PF19192">
    <property type="entry name" value="Response_reg_2"/>
    <property type="match status" value="1"/>
</dbReference>
<sequence>MEYKDLIDEVFIAPVRSATIIDDGYPTIDNLVTGAVLRDPSSDRFTGEGTDEFENPTEVARRLKELRGKALVVDVRNDVSDPDNGAGYHHSDLVVLDYQLDGSLGDGSKSKAIARQLLAKNDHFNLVILHTQAVIERVFQDVLLSLLSRVENRHQSLVEAGEDLAAEKGVEVEEIFGVEQYLLLRSLGLDEFRRVLRDEEIRKGTDALIGFHEVIENKNLNPTHIIQLLAACVDDFERKQNISNEAIVGLSWSKDSVLWIKSDRGFIAFSSKANDPSLWEVLKRALDDWSPSPSRLISGKIRNILHQQGSQIEGLLLEDSHVGALFYKRFIEESDDDARSSLISSEVGRQIEFYRGNCEGEIIDFSGKLVESEKGGIRHSAKYAVDLSDGDELMSAHDKLNAHVSCKIANGTHLTTGHILTANNEVWVVVSPSCDLVPGQKVSKAKGYLQFAAAKLEPLSDISECRAESHTGNFLFLPDNGKIKAYGIYPSAGRGGAGDRHLVYSYWLASNSGCYSSESTIKAYRESIVGDNQLGFQEFTFTRHAVQLRYEYALNLLSKVGTHASRVGLDFLSPK</sequence>
<dbReference type="Proteomes" id="UP001238334">
    <property type="component" value="Chromosome"/>
</dbReference>
<evidence type="ECO:0000313" key="3">
    <source>
        <dbReference type="Proteomes" id="UP001238334"/>
    </source>
</evidence>
<protein>
    <submittedName>
        <fullName evidence="2">Response regulator receiver domain</fullName>
    </submittedName>
</protein>
<dbReference type="RefSeq" id="WP_270920375.1">
    <property type="nucleotide sequence ID" value="NZ_CP127247.1"/>
</dbReference>
<accession>A0A9Y2NZM7</accession>
<name>A0A9Y2NZM7_9RHOB</name>
<keyword evidence="3" id="KW-1185">Reference proteome</keyword>
<evidence type="ECO:0000313" key="2">
    <source>
        <dbReference type="EMBL" id="WIY23761.1"/>
    </source>
</evidence>